<proteinExistence type="predicted"/>
<organism evidence="1">
    <name type="scientific">Siphoviridae sp. ctZ0X1</name>
    <dbReference type="NCBI Taxonomy" id="2825554"/>
    <lineage>
        <taxon>Viruses</taxon>
        <taxon>Duplodnaviria</taxon>
        <taxon>Heunggongvirae</taxon>
        <taxon>Uroviricota</taxon>
        <taxon>Caudoviricetes</taxon>
    </lineage>
</organism>
<sequence length="29" mass="3566">MKMIEYNHFICHYYCHFSVYSHILLSGKT</sequence>
<evidence type="ECO:0000313" key="1">
    <source>
        <dbReference type="EMBL" id="DAE16985.1"/>
    </source>
</evidence>
<protein>
    <submittedName>
        <fullName evidence="1">Uncharacterized protein</fullName>
    </submittedName>
</protein>
<reference evidence="1" key="1">
    <citation type="journal article" date="2021" name="Proc. Natl. Acad. Sci. U.S.A.">
        <title>A Catalog of Tens of Thousands of Viruses from Human Metagenomes Reveals Hidden Associations with Chronic Diseases.</title>
        <authorList>
            <person name="Tisza M.J."/>
            <person name="Buck C.B."/>
        </authorList>
    </citation>
    <scope>NUCLEOTIDE SEQUENCE</scope>
    <source>
        <strain evidence="1">CtZ0X1</strain>
    </source>
</reference>
<dbReference type="EMBL" id="BK015634">
    <property type="protein sequence ID" value="DAE16985.1"/>
    <property type="molecule type" value="Genomic_DNA"/>
</dbReference>
<accession>A0A8S5QDV5</accession>
<name>A0A8S5QDV5_9CAUD</name>